<dbReference type="NCBIfam" id="NF041646">
    <property type="entry name" value="VC0807_fam"/>
    <property type="match status" value="1"/>
</dbReference>
<dbReference type="AlphaFoldDB" id="A0A402AVZ3"/>
<feature type="transmembrane region" description="Helical" evidence="1">
    <location>
        <begin position="167"/>
        <end position="188"/>
    </location>
</feature>
<proteinExistence type="predicted"/>
<evidence type="ECO:0000256" key="1">
    <source>
        <dbReference type="SAM" id="Phobius"/>
    </source>
</evidence>
<feature type="transmembrane region" description="Helical" evidence="1">
    <location>
        <begin position="81"/>
        <end position="100"/>
    </location>
</feature>
<evidence type="ECO:0000313" key="2">
    <source>
        <dbReference type="EMBL" id="GCE23301.1"/>
    </source>
</evidence>
<keyword evidence="1" id="KW-0812">Transmembrane</keyword>
<dbReference type="Proteomes" id="UP000287188">
    <property type="component" value="Unassembled WGS sequence"/>
</dbReference>
<sequence length="242" mass="27176">MLDAERDFQMSATFNQPEINRKEALRDLVISLLINVAVPLLLVYLMTTYLRFSELVALSVGSIVPIIHSVLELARKRRLDLVAVFFLLGVLTNVVAIFLGGNPQLLVIRESFFTGALGLFCLLSLLVMPRPLMFYVGRQMMVGNDPVRIQRFNASWQDRYVRSVHRIITIVWGVAMVGEFLSRVLIAYTLPVTLAYAIGVTILTCTLAGTFAWTLAYIRYATREGQERRELALQGEGDTTSS</sequence>
<feature type="transmembrane region" description="Helical" evidence="1">
    <location>
        <begin position="112"/>
        <end position="132"/>
    </location>
</feature>
<gene>
    <name evidence="2" type="ORF">KDK_71010</name>
</gene>
<accession>A0A402AVZ3</accession>
<evidence type="ECO:0008006" key="4">
    <source>
        <dbReference type="Google" id="ProtNLM"/>
    </source>
</evidence>
<feature type="transmembrane region" description="Helical" evidence="1">
    <location>
        <begin position="55"/>
        <end position="74"/>
    </location>
</feature>
<keyword evidence="3" id="KW-1185">Reference proteome</keyword>
<name>A0A402AVZ3_9CHLR</name>
<comment type="caution">
    <text evidence="2">The sequence shown here is derived from an EMBL/GenBank/DDBJ whole genome shotgun (WGS) entry which is preliminary data.</text>
</comment>
<keyword evidence="1" id="KW-1133">Transmembrane helix</keyword>
<keyword evidence="1" id="KW-0472">Membrane</keyword>
<evidence type="ECO:0000313" key="3">
    <source>
        <dbReference type="Proteomes" id="UP000287188"/>
    </source>
</evidence>
<organism evidence="2 3">
    <name type="scientific">Dictyobacter kobayashii</name>
    <dbReference type="NCBI Taxonomy" id="2014872"/>
    <lineage>
        <taxon>Bacteria</taxon>
        <taxon>Bacillati</taxon>
        <taxon>Chloroflexota</taxon>
        <taxon>Ktedonobacteria</taxon>
        <taxon>Ktedonobacterales</taxon>
        <taxon>Dictyobacteraceae</taxon>
        <taxon>Dictyobacter</taxon>
    </lineage>
</organism>
<dbReference type="EMBL" id="BIFS01000002">
    <property type="protein sequence ID" value="GCE23301.1"/>
    <property type="molecule type" value="Genomic_DNA"/>
</dbReference>
<protein>
    <recommendedName>
        <fullName evidence="4">Intracellular septation protein A</fullName>
    </recommendedName>
</protein>
<feature type="transmembrane region" description="Helical" evidence="1">
    <location>
        <begin position="194"/>
        <end position="218"/>
    </location>
</feature>
<reference evidence="3" key="1">
    <citation type="submission" date="2018-12" db="EMBL/GenBank/DDBJ databases">
        <title>Tengunoibacter tsumagoiensis gen. nov., sp. nov., Dictyobacter kobayashii sp. nov., D. alpinus sp. nov., and D. joshuensis sp. nov. and description of Dictyobacteraceae fam. nov. within the order Ktedonobacterales isolated from Tengu-no-mugimeshi.</title>
        <authorList>
            <person name="Wang C.M."/>
            <person name="Zheng Y."/>
            <person name="Sakai Y."/>
            <person name="Toyoda A."/>
            <person name="Minakuchi Y."/>
            <person name="Abe K."/>
            <person name="Yokota A."/>
            <person name="Yabe S."/>
        </authorList>
    </citation>
    <scope>NUCLEOTIDE SEQUENCE [LARGE SCALE GENOMIC DNA]</scope>
    <source>
        <strain evidence="3">Uno11</strain>
    </source>
</reference>
<feature type="transmembrane region" description="Helical" evidence="1">
    <location>
        <begin position="28"/>
        <end position="49"/>
    </location>
</feature>